<protein>
    <submittedName>
        <fullName evidence="1">WSSV222</fullName>
    </submittedName>
</protein>
<dbReference type="EMBL" id="MG702567">
    <property type="protein sequence ID" value="AUO15045.1"/>
    <property type="molecule type" value="Genomic_DNA"/>
</dbReference>
<accession>A0A2I6SBX1</accession>
<reference evidence="1" key="2">
    <citation type="journal article" date="2018" name="Genome Announc.">
        <title>First Report of a Complete Genome Sequence of White spot syndrome virus from India.</title>
        <authorList>
            <person name="Vinaya Kumar K."/>
            <person name="Shekhar M.S."/>
            <person name="Otta S.K."/>
            <person name="Karthic K."/>
            <person name="Ashok Kumar J."/>
            <person name="Gopikrishna G."/>
            <person name="Vijayan K.K."/>
        </authorList>
    </citation>
    <scope>NUCLEOTIDE SEQUENCE</scope>
    <source>
        <strain evidence="1">IN_AP4RU</strain>
    </source>
</reference>
<dbReference type="Proteomes" id="UP000267352">
    <property type="component" value="Segment"/>
</dbReference>
<organism evidence="1">
    <name type="scientific">White spot syndrome virus</name>
    <dbReference type="NCBI Taxonomy" id="342409"/>
    <lineage>
        <taxon>Viruses</taxon>
        <taxon>Viruses incertae sedis</taxon>
        <taxon>Naldaviricetes</taxon>
        <taxon>Nimaviridae</taxon>
        <taxon>Whispovirus</taxon>
    </lineage>
</organism>
<proteinExistence type="predicted"/>
<name>A0A2I6SBX1_9VIRU</name>
<reference evidence="1" key="1">
    <citation type="submission" date="2017-12" db="EMBL/GenBank/DDBJ databases">
        <authorList>
            <person name="Katneni V.K."/>
            <person name="Shekhar M.S."/>
            <person name="Otta S.K."/>
            <person name="Karthic K."/>
            <person name="Jangam A.K."/>
            <person name="Gopikrishna G."/>
            <person name="Vijayan K.K."/>
        </authorList>
    </citation>
    <scope>NUCLEOTIDE SEQUENCE [LARGE SCALE GENOMIC DNA]</scope>
    <source>
        <strain evidence="1">IN_AP4RU</strain>
    </source>
</reference>
<evidence type="ECO:0000313" key="1">
    <source>
        <dbReference type="EMBL" id="AUO15045.1"/>
    </source>
</evidence>
<sequence>MGCHQHEGSVPAFSVKNLSVVPNAITSVYKMVESDKTAIKSMIAKM</sequence>